<dbReference type="AlphaFoldDB" id="A0A4U6D6N5"/>
<reference evidence="1 2" key="1">
    <citation type="submission" date="2019-05" db="EMBL/GenBank/DDBJ databases">
        <title>Dyadobacter AR-3-8 sp. nov., isolated from arctic soil.</title>
        <authorList>
            <person name="Chaudhary D.K."/>
        </authorList>
    </citation>
    <scope>NUCLEOTIDE SEQUENCE [LARGE SCALE GENOMIC DNA]</scope>
    <source>
        <strain evidence="1 2">AR-3-8</strain>
    </source>
</reference>
<evidence type="ECO:0000313" key="1">
    <source>
        <dbReference type="EMBL" id="TKT91788.1"/>
    </source>
</evidence>
<dbReference type="RefSeq" id="WP_137340158.1">
    <property type="nucleotide sequence ID" value="NZ_BSQH01000016.1"/>
</dbReference>
<evidence type="ECO:0000313" key="2">
    <source>
        <dbReference type="Proteomes" id="UP000304900"/>
    </source>
</evidence>
<gene>
    <name evidence="1" type="ORF">FDK13_11550</name>
</gene>
<keyword evidence="2" id="KW-1185">Reference proteome</keyword>
<accession>A0A4U6D6N5</accession>
<name>A0A4U6D6N5_9BACT</name>
<sequence length="255" mass="26896">MRTKAILALDLLEQELELLTDNQQWCILGGDREYWNASNGVSYYRDSSNDPWTACDNLNEVTIRSGNSYNAGNTSNGYYNPQNGSTAGGGYSEGSSSASLSSNGYLNNSPNGYNSSNGNVNGLTPFLDLQDQVSFAISHGLAWKETYSVANLAFAGRLNTATVLNNIVTLDVLGDLNLENLKGVGIVNAAGKVLGISSAAFAVGTLVADLNDGDRSASALHWADAGISVGSLFLKSNLVGFAVSGSWLLIKGEFE</sequence>
<dbReference type="OrthoDB" id="9959213at2"/>
<comment type="caution">
    <text evidence="1">The sequence shown here is derived from an EMBL/GenBank/DDBJ whole genome shotgun (WGS) entry which is preliminary data.</text>
</comment>
<proteinExistence type="predicted"/>
<dbReference type="Proteomes" id="UP000304900">
    <property type="component" value="Unassembled WGS sequence"/>
</dbReference>
<dbReference type="EMBL" id="SZVO01000005">
    <property type="protein sequence ID" value="TKT91788.1"/>
    <property type="molecule type" value="Genomic_DNA"/>
</dbReference>
<organism evidence="1 2">
    <name type="scientific">Dyadobacter frigoris</name>
    <dbReference type="NCBI Taxonomy" id="2576211"/>
    <lineage>
        <taxon>Bacteria</taxon>
        <taxon>Pseudomonadati</taxon>
        <taxon>Bacteroidota</taxon>
        <taxon>Cytophagia</taxon>
        <taxon>Cytophagales</taxon>
        <taxon>Spirosomataceae</taxon>
        <taxon>Dyadobacter</taxon>
    </lineage>
</organism>
<protein>
    <submittedName>
        <fullName evidence="1">Uncharacterized protein</fullName>
    </submittedName>
</protein>